<protein>
    <submittedName>
        <fullName evidence="1">Uncharacterized protein</fullName>
    </submittedName>
</protein>
<organism evidence="1 2">
    <name type="scientific">Staurois parvus</name>
    <dbReference type="NCBI Taxonomy" id="386267"/>
    <lineage>
        <taxon>Eukaryota</taxon>
        <taxon>Metazoa</taxon>
        <taxon>Chordata</taxon>
        <taxon>Craniata</taxon>
        <taxon>Vertebrata</taxon>
        <taxon>Euteleostomi</taxon>
        <taxon>Amphibia</taxon>
        <taxon>Batrachia</taxon>
        <taxon>Anura</taxon>
        <taxon>Neobatrachia</taxon>
        <taxon>Ranoidea</taxon>
        <taxon>Ranidae</taxon>
        <taxon>Staurois</taxon>
    </lineage>
</organism>
<dbReference type="Proteomes" id="UP001162483">
    <property type="component" value="Unassembled WGS sequence"/>
</dbReference>
<comment type="caution">
    <text evidence="1">The sequence shown here is derived from an EMBL/GenBank/DDBJ whole genome shotgun (WGS) entry which is preliminary data.</text>
</comment>
<gene>
    <name evidence="1" type="ORF">SPARVUS_LOCUS11117556</name>
</gene>
<sequence length="87" mass="10239">MTFAHLWDTIKKHKEDDFCTPVGHHFAQPDHTMEDLNILALEGNFKTIQERKTFELRMIILFDTRDNGLNLDMGFLTHYPTVLRPPL</sequence>
<reference evidence="1" key="1">
    <citation type="submission" date="2023-05" db="EMBL/GenBank/DDBJ databases">
        <authorList>
            <person name="Stuckert A."/>
        </authorList>
    </citation>
    <scope>NUCLEOTIDE SEQUENCE</scope>
</reference>
<accession>A0ABN9F1D9</accession>
<keyword evidence="2" id="KW-1185">Reference proteome</keyword>
<evidence type="ECO:0000313" key="2">
    <source>
        <dbReference type="Proteomes" id="UP001162483"/>
    </source>
</evidence>
<dbReference type="EMBL" id="CATNWA010016216">
    <property type="protein sequence ID" value="CAI9590889.1"/>
    <property type="molecule type" value="Genomic_DNA"/>
</dbReference>
<proteinExistence type="predicted"/>
<name>A0ABN9F1D9_9NEOB</name>
<evidence type="ECO:0000313" key="1">
    <source>
        <dbReference type="EMBL" id="CAI9590889.1"/>
    </source>
</evidence>